<dbReference type="PANTHER" id="PTHR45625:SF3">
    <property type="entry name" value="PEPTIDYL-PROLYL CIS-TRANS ISOMERASE B-RELATED"/>
    <property type="match status" value="1"/>
</dbReference>
<proteinExistence type="inferred from homology"/>
<comment type="caution">
    <text evidence="6">The sequence shown here is derived from an EMBL/GenBank/DDBJ whole genome shotgun (WGS) entry which is preliminary data.</text>
</comment>
<feature type="transmembrane region" description="Helical" evidence="4">
    <location>
        <begin position="41"/>
        <end position="61"/>
    </location>
</feature>
<evidence type="ECO:0000259" key="5">
    <source>
        <dbReference type="PROSITE" id="PS50072"/>
    </source>
</evidence>
<dbReference type="InterPro" id="IPR044666">
    <property type="entry name" value="Cyclophilin_A-like"/>
</dbReference>
<dbReference type="EMBL" id="JAVDXW010000001">
    <property type="protein sequence ID" value="MDR7303279.1"/>
    <property type="molecule type" value="Genomic_DNA"/>
</dbReference>
<organism evidence="6 7">
    <name type="scientific">Haloactinomyces albus</name>
    <dbReference type="NCBI Taxonomy" id="1352928"/>
    <lineage>
        <taxon>Bacteria</taxon>
        <taxon>Bacillati</taxon>
        <taxon>Actinomycetota</taxon>
        <taxon>Actinomycetes</taxon>
        <taxon>Actinopolysporales</taxon>
        <taxon>Actinopolysporaceae</taxon>
        <taxon>Haloactinomyces</taxon>
    </lineage>
</organism>
<evidence type="ECO:0000313" key="6">
    <source>
        <dbReference type="EMBL" id="MDR7303279.1"/>
    </source>
</evidence>
<protein>
    <recommendedName>
        <fullName evidence="2">Peptidyl-prolyl cis-trans isomerase</fullName>
        <shortName evidence="2">PPIase</shortName>
        <ecNumber evidence="2">5.2.1.8</ecNumber>
    </recommendedName>
</protein>
<dbReference type="Gene3D" id="2.40.100.10">
    <property type="entry name" value="Cyclophilin-like"/>
    <property type="match status" value="1"/>
</dbReference>
<keyword evidence="4" id="KW-0472">Membrane</keyword>
<comment type="similarity">
    <text evidence="2">Belongs to the cyclophilin-type PPIase family.</text>
</comment>
<dbReference type="PRINTS" id="PR00153">
    <property type="entry name" value="CSAPPISMRASE"/>
</dbReference>
<keyword evidence="2" id="KW-0697">Rotamase</keyword>
<evidence type="ECO:0000313" key="7">
    <source>
        <dbReference type="Proteomes" id="UP001180845"/>
    </source>
</evidence>
<gene>
    <name evidence="6" type="ORF">JOF55_003460</name>
</gene>
<dbReference type="GO" id="GO:0003755">
    <property type="term" value="F:peptidyl-prolyl cis-trans isomerase activity"/>
    <property type="evidence" value="ECO:0007669"/>
    <property type="project" value="UniProtKB-UniRule"/>
</dbReference>
<evidence type="ECO:0000256" key="1">
    <source>
        <dbReference type="ARBA" id="ARBA00002388"/>
    </source>
</evidence>
<keyword evidence="4" id="KW-0812">Transmembrane</keyword>
<evidence type="ECO:0000256" key="2">
    <source>
        <dbReference type="RuleBase" id="RU363019"/>
    </source>
</evidence>
<dbReference type="PROSITE" id="PS50072">
    <property type="entry name" value="CSA_PPIASE_2"/>
    <property type="match status" value="1"/>
</dbReference>
<keyword evidence="7" id="KW-1185">Reference proteome</keyword>
<dbReference type="PANTHER" id="PTHR45625">
    <property type="entry name" value="PEPTIDYL-PROLYL CIS-TRANS ISOMERASE-RELATED"/>
    <property type="match status" value="1"/>
</dbReference>
<evidence type="ECO:0000256" key="3">
    <source>
        <dbReference type="SAM" id="MobiDB-lite"/>
    </source>
</evidence>
<dbReference type="InterPro" id="IPR002130">
    <property type="entry name" value="Cyclophilin-type_PPIase_dom"/>
</dbReference>
<comment type="catalytic activity">
    <reaction evidence="2">
        <text>[protein]-peptidylproline (omega=180) = [protein]-peptidylproline (omega=0)</text>
        <dbReference type="Rhea" id="RHEA:16237"/>
        <dbReference type="Rhea" id="RHEA-COMP:10747"/>
        <dbReference type="Rhea" id="RHEA-COMP:10748"/>
        <dbReference type="ChEBI" id="CHEBI:83833"/>
        <dbReference type="ChEBI" id="CHEBI:83834"/>
        <dbReference type="EC" id="5.2.1.8"/>
    </reaction>
</comment>
<feature type="region of interest" description="Disordered" evidence="3">
    <location>
        <begin position="1"/>
        <end position="23"/>
    </location>
</feature>
<keyword evidence="4" id="KW-1133">Transmembrane helix</keyword>
<comment type="function">
    <text evidence="1 2">PPIases accelerate the folding of proteins. It catalyzes the cis-trans isomerization of proline imidic peptide bonds in oligopeptides.</text>
</comment>
<evidence type="ECO:0000256" key="4">
    <source>
        <dbReference type="SAM" id="Phobius"/>
    </source>
</evidence>
<dbReference type="InterPro" id="IPR029000">
    <property type="entry name" value="Cyclophilin-like_dom_sf"/>
</dbReference>
<keyword evidence="2 6" id="KW-0413">Isomerase</keyword>
<accession>A0AAE4CMV8</accession>
<dbReference type="EC" id="5.2.1.8" evidence="2"/>
<dbReference type="AlphaFoldDB" id="A0AAE4CMV8"/>
<reference evidence="6" key="1">
    <citation type="submission" date="2023-07" db="EMBL/GenBank/DDBJ databases">
        <title>Sequencing the genomes of 1000 actinobacteria strains.</title>
        <authorList>
            <person name="Klenk H.-P."/>
        </authorList>
    </citation>
    <scope>NUCLEOTIDE SEQUENCE</scope>
    <source>
        <strain evidence="6">DSM 45977</strain>
    </source>
</reference>
<feature type="region of interest" description="Disordered" evidence="3">
    <location>
        <begin position="66"/>
        <end position="128"/>
    </location>
</feature>
<dbReference type="Proteomes" id="UP001180845">
    <property type="component" value="Unassembled WGS sequence"/>
</dbReference>
<name>A0AAE4CMV8_9ACTN</name>
<dbReference type="SUPFAM" id="SSF50891">
    <property type="entry name" value="Cyclophilin-like"/>
    <property type="match status" value="1"/>
</dbReference>
<sequence length="289" mass="30858">MIADFGEEQLPSNEQRRQAAKRKLERQLAHRAERAKRRRTIAVTATIVVVVAVVAGVFYFARTGGSETKAAAQQPGSTKKPDITIPSTTAPPPSRPTPLPDPVSCKYRPNGEPAKPVQPPADGKVSSTGTVQATIDTNLGNIPITLDRALAPCTVNSFVHLAEQGFYDNTSCHRLSTQGLQMLQCGDPTGKGTGGPGYAFDDETFPQLKYGRGYLAMANSGPDTNGSQFFMVYGTAKLPPNYTVFGTISEEGLKVVDEVARAGHDGAFKRAGGGHPNKKITFKQVTVKA</sequence>
<dbReference type="Pfam" id="PF00160">
    <property type="entry name" value="Pro_isomerase"/>
    <property type="match status" value="1"/>
</dbReference>
<feature type="compositionally biased region" description="Pro residues" evidence="3">
    <location>
        <begin position="89"/>
        <end position="101"/>
    </location>
</feature>
<feature type="domain" description="PPIase cyclophilin-type" evidence="5">
    <location>
        <begin position="136"/>
        <end position="287"/>
    </location>
</feature>
<dbReference type="CDD" id="cd00317">
    <property type="entry name" value="cyclophilin"/>
    <property type="match status" value="1"/>
</dbReference>